<protein>
    <submittedName>
        <fullName evidence="1">Uncharacterized protein</fullName>
    </submittedName>
</protein>
<sequence>MKLRPAGDYFSILDRTPGELGLVARRRDLITPAASWGDGKNCVIDPAGLFGHIDRLRGEIGVRSCVMQTLPETDPCACCTSSRSSTCTGR</sequence>
<evidence type="ECO:0000313" key="2">
    <source>
        <dbReference type="Proteomes" id="UP000030760"/>
    </source>
</evidence>
<name>M3F6L5_9ACTN</name>
<dbReference type="EMBL" id="KB405057">
    <property type="protein sequence ID" value="EMF57248.1"/>
    <property type="molecule type" value="Genomic_DNA"/>
</dbReference>
<gene>
    <name evidence="1" type="ORF">SBD_1410</name>
</gene>
<dbReference type="Proteomes" id="UP000030760">
    <property type="component" value="Unassembled WGS sequence"/>
</dbReference>
<reference evidence="2" key="1">
    <citation type="journal article" date="2013" name="Genome Announc.">
        <title>Draft Genome Sequence of Streptomyces bottropensis ATCC 25435, a Bottromycin-Producing Actinomycete.</title>
        <authorList>
            <person name="Zhang H."/>
            <person name="Zhou W."/>
            <person name="Zhuang Y."/>
            <person name="Liang X."/>
            <person name="Liu T."/>
        </authorList>
    </citation>
    <scope>NUCLEOTIDE SEQUENCE [LARGE SCALE GENOMIC DNA]</scope>
    <source>
        <strain evidence="2">ATCC 25435</strain>
    </source>
</reference>
<organism evidence="1 2">
    <name type="scientific">Streptomyces bottropensis ATCC 25435</name>
    <dbReference type="NCBI Taxonomy" id="1054862"/>
    <lineage>
        <taxon>Bacteria</taxon>
        <taxon>Bacillati</taxon>
        <taxon>Actinomycetota</taxon>
        <taxon>Actinomycetes</taxon>
        <taxon>Kitasatosporales</taxon>
        <taxon>Streptomycetaceae</taxon>
        <taxon>Streptomyces</taxon>
    </lineage>
</organism>
<proteinExistence type="predicted"/>
<evidence type="ECO:0000313" key="1">
    <source>
        <dbReference type="EMBL" id="EMF57248.1"/>
    </source>
</evidence>
<dbReference type="AlphaFoldDB" id="M3F6L5"/>
<accession>M3F6L5</accession>